<gene>
    <name evidence="2" type="ORF">MGU_08890</name>
</gene>
<comment type="caution">
    <text evidence="2">The sequence shown here is derived from an EMBL/GenBank/DDBJ whole genome shotgun (WGS) entry which is preliminary data.</text>
</comment>
<feature type="compositionally biased region" description="Polar residues" evidence="1">
    <location>
        <begin position="116"/>
        <end position="138"/>
    </location>
</feature>
<feature type="region of interest" description="Disordered" evidence="1">
    <location>
        <begin position="1"/>
        <end position="35"/>
    </location>
</feature>
<dbReference type="PANTHER" id="PTHR39606">
    <property type="entry name" value="SURFACE PROTEIN, PUTATIVE-RELATED"/>
    <property type="match status" value="1"/>
</dbReference>
<evidence type="ECO:0000313" key="2">
    <source>
        <dbReference type="EMBL" id="KID83805.1"/>
    </source>
</evidence>
<feature type="region of interest" description="Disordered" evidence="1">
    <location>
        <begin position="49"/>
        <end position="199"/>
    </location>
</feature>
<feature type="compositionally biased region" description="Low complexity" evidence="1">
    <location>
        <begin position="153"/>
        <end position="172"/>
    </location>
</feature>
<feature type="compositionally biased region" description="Polar residues" evidence="1">
    <location>
        <begin position="185"/>
        <end position="199"/>
    </location>
</feature>
<dbReference type="Proteomes" id="UP000031192">
    <property type="component" value="Unassembled WGS sequence"/>
</dbReference>
<name>A0A0B4GAH7_METGA</name>
<feature type="compositionally biased region" description="Low complexity" evidence="1">
    <location>
        <begin position="60"/>
        <end position="72"/>
    </location>
</feature>
<dbReference type="PANTHER" id="PTHR39606:SF1">
    <property type="entry name" value="CELL SURFACE PROTEIN"/>
    <property type="match status" value="1"/>
</dbReference>
<protein>
    <submittedName>
        <fullName evidence="2">Uncharacterized protein</fullName>
    </submittedName>
</protein>
<keyword evidence="3" id="KW-1185">Reference proteome</keyword>
<dbReference type="EMBL" id="AZNH01000052">
    <property type="protein sequence ID" value="KID83805.1"/>
    <property type="molecule type" value="Genomic_DNA"/>
</dbReference>
<reference evidence="2 3" key="1">
    <citation type="journal article" date="2014" name="Proc. Natl. Acad. Sci. U.S.A.">
        <title>Trajectory and genomic determinants of fungal-pathogen speciation and host adaptation.</title>
        <authorList>
            <person name="Hu X."/>
            <person name="Xiao G."/>
            <person name="Zheng P."/>
            <person name="Shang Y."/>
            <person name="Su Y."/>
            <person name="Zhang X."/>
            <person name="Liu X."/>
            <person name="Zhan S."/>
            <person name="St Leger R.J."/>
            <person name="Wang C."/>
        </authorList>
    </citation>
    <scope>NUCLEOTIDE SEQUENCE [LARGE SCALE GENOMIC DNA]</scope>
    <source>
        <strain evidence="2 3">ARSEF 977</strain>
    </source>
</reference>
<evidence type="ECO:0000313" key="3">
    <source>
        <dbReference type="Proteomes" id="UP000031192"/>
    </source>
</evidence>
<proteinExistence type="predicted"/>
<evidence type="ECO:0000256" key="1">
    <source>
        <dbReference type="SAM" id="MobiDB-lite"/>
    </source>
</evidence>
<dbReference type="HOGENOM" id="CLU_098725_0_0_1"/>
<dbReference type="AlphaFoldDB" id="A0A0B4GAH7"/>
<accession>A0A0B4GAH7</accession>
<organism evidence="2 3">
    <name type="scientific">Metarhizium guizhouense (strain ARSEF 977)</name>
    <dbReference type="NCBI Taxonomy" id="1276136"/>
    <lineage>
        <taxon>Eukaryota</taxon>
        <taxon>Fungi</taxon>
        <taxon>Dikarya</taxon>
        <taxon>Ascomycota</taxon>
        <taxon>Pezizomycotina</taxon>
        <taxon>Sordariomycetes</taxon>
        <taxon>Hypocreomycetidae</taxon>
        <taxon>Hypocreales</taxon>
        <taxon>Clavicipitaceae</taxon>
        <taxon>Metarhizium</taxon>
    </lineage>
</organism>
<sequence>MTSQQTTVGAQGGLNQPGPAPGTAGPHRHDIINKLDPTVDSQFGGAQVLASGMNTSPRGATAAQAPAAQAAAHIEGGSNKNEPRHISRLGNVLYPRVDSSKIPESGLGERQAPGASITSSTNAPEGTYGPHSTRTANTLDPRVDSDLSGYKGGVPAQGQPTAAQPAPTTTGPHSTDTMNKLDPTVESQAAQPQATQRSV</sequence>
<dbReference type="OrthoDB" id="2590867at2759"/>